<feature type="domain" description="Dual specificity phosphatase catalytic" evidence="5">
    <location>
        <begin position="44"/>
        <end position="108"/>
    </location>
</feature>
<dbReference type="PRINTS" id="PR01764">
    <property type="entry name" value="MAPKPHPHTASE"/>
</dbReference>
<feature type="non-terminal residue" evidence="6">
    <location>
        <position position="108"/>
    </location>
</feature>
<dbReference type="Pfam" id="PF00782">
    <property type="entry name" value="DSPc"/>
    <property type="match status" value="1"/>
</dbReference>
<comment type="similarity">
    <text evidence="1">Belongs to the protein-tyrosine phosphatase family. Non-receptor class dual specificity subfamily.</text>
</comment>
<dbReference type="EC" id="3.1.3.48" evidence="2"/>
<evidence type="ECO:0000313" key="6">
    <source>
        <dbReference type="EMBL" id="KAL0154753.1"/>
    </source>
</evidence>
<sequence length="108" mass="11916">GFAAFSSCFPGLCEGKPVATLPMSLSQPCLPVANVGPTRILPHLYLGSQKDVLNKDLMAQNGITYVLNASNTCPKPEFISESHFMRIPVNDNYCEKLLPWLDKTNEFI</sequence>
<evidence type="ECO:0000256" key="4">
    <source>
        <dbReference type="ARBA" id="ARBA00022912"/>
    </source>
</evidence>
<evidence type="ECO:0000259" key="5">
    <source>
        <dbReference type="Pfam" id="PF00782"/>
    </source>
</evidence>
<comment type="caution">
    <text evidence="6">The sequence shown here is derived from an EMBL/GenBank/DDBJ whole genome shotgun (WGS) entry which is preliminary data.</text>
</comment>
<keyword evidence="3" id="KW-0378">Hydrolase</keyword>
<evidence type="ECO:0000313" key="7">
    <source>
        <dbReference type="Proteomes" id="UP001529510"/>
    </source>
</evidence>
<protein>
    <recommendedName>
        <fullName evidence="2">protein-tyrosine-phosphatase</fullName>
        <ecNumber evidence="2">3.1.3.48</ecNumber>
    </recommendedName>
</protein>
<accession>A0ABD0MZP8</accession>
<dbReference type="PANTHER" id="PTHR10159">
    <property type="entry name" value="DUAL SPECIFICITY PROTEIN PHOSPHATASE"/>
    <property type="match status" value="1"/>
</dbReference>
<dbReference type="InterPro" id="IPR029021">
    <property type="entry name" value="Prot-tyrosine_phosphatase-like"/>
</dbReference>
<dbReference type="PANTHER" id="PTHR10159:SF108">
    <property type="entry name" value="DUAL SPECIFICITY PROTEIN PHOSPHATASE 8"/>
    <property type="match status" value="1"/>
</dbReference>
<dbReference type="SUPFAM" id="SSF52799">
    <property type="entry name" value="(Phosphotyrosine protein) phosphatases II"/>
    <property type="match status" value="1"/>
</dbReference>
<keyword evidence="4" id="KW-0904">Protein phosphatase</keyword>
<dbReference type="InterPro" id="IPR000340">
    <property type="entry name" value="Dual-sp_phosphatase_cat-dom"/>
</dbReference>
<evidence type="ECO:0000256" key="3">
    <source>
        <dbReference type="ARBA" id="ARBA00022801"/>
    </source>
</evidence>
<dbReference type="EMBL" id="JAMKFB020000025">
    <property type="protein sequence ID" value="KAL0154753.1"/>
    <property type="molecule type" value="Genomic_DNA"/>
</dbReference>
<feature type="non-terminal residue" evidence="6">
    <location>
        <position position="1"/>
    </location>
</feature>
<dbReference type="InterPro" id="IPR008343">
    <property type="entry name" value="MKP"/>
</dbReference>
<gene>
    <name evidence="6" type="ORF">M9458_049016</name>
</gene>
<evidence type="ECO:0000256" key="2">
    <source>
        <dbReference type="ARBA" id="ARBA00013064"/>
    </source>
</evidence>
<organism evidence="6 7">
    <name type="scientific">Cirrhinus mrigala</name>
    <name type="common">Mrigala</name>
    <dbReference type="NCBI Taxonomy" id="683832"/>
    <lineage>
        <taxon>Eukaryota</taxon>
        <taxon>Metazoa</taxon>
        <taxon>Chordata</taxon>
        <taxon>Craniata</taxon>
        <taxon>Vertebrata</taxon>
        <taxon>Euteleostomi</taxon>
        <taxon>Actinopterygii</taxon>
        <taxon>Neopterygii</taxon>
        <taxon>Teleostei</taxon>
        <taxon>Ostariophysi</taxon>
        <taxon>Cypriniformes</taxon>
        <taxon>Cyprinidae</taxon>
        <taxon>Labeoninae</taxon>
        <taxon>Labeonini</taxon>
        <taxon>Cirrhinus</taxon>
    </lineage>
</organism>
<dbReference type="GO" id="GO:0004725">
    <property type="term" value="F:protein tyrosine phosphatase activity"/>
    <property type="evidence" value="ECO:0007669"/>
    <property type="project" value="UniProtKB-EC"/>
</dbReference>
<dbReference type="AlphaFoldDB" id="A0ABD0MZP8"/>
<keyword evidence="7" id="KW-1185">Reference proteome</keyword>
<proteinExistence type="inferred from homology"/>
<dbReference type="Proteomes" id="UP001529510">
    <property type="component" value="Unassembled WGS sequence"/>
</dbReference>
<dbReference type="Gene3D" id="3.90.190.10">
    <property type="entry name" value="Protein tyrosine phosphatase superfamily"/>
    <property type="match status" value="1"/>
</dbReference>
<name>A0ABD0MZP8_CIRMR</name>
<evidence type="ECO:0000256" key="1">
    <source>
        <dbReference type="ARBA" id="ARBA00008601"/>
    </source>
</evidence>
<reference evidence="6 7" key="1">
    <citation type="submission" date="2024-05" db="EMBL/GenBank/DDBJ databases">
        <title>Genome sequencing and assembly of Indian major carp, Cirrhinus mrigala (Hamilton, 1822).</title>
        <authorList>
            <person name="Mohindra V."/>
            <person name="Chowdhury L.M."/>
            <person name="Lal K."/>
            <person name="Jena J.K."/>
        </authorList>
    </citation>
    <scope>NUCLEOTIDE SEQUENCE [LARGE SCALE GENOMIC DNA]</scope>
    <source>
        <strain evidence="6">CM1030</strain>
        <tissue evidence="6">Blood</tissue>
    </source>
</reference>